<sequence>MGIFSHPTPYNSQVYSELRKQAQQSGELFVDKEFPAEEKSLFKSGGKLAGIEWKRPKDICSDPHLFVEGASSNDLIQGELGNCWFVAACSCLAMKKSIWQKVIPDHKDQEWDEKHPEKYSGIFHFEFWRFGEWVDVVIDDFLPTRNGKLVYVHSKQENEFWSALLEKAYAKVFGSYEVLDGGELAEALEDFTSGVSEPINLVEGNYATNEKDRDDLFKTTKEAAENEALMAAAIPGVNYIILEALSQRTPANLNYQPNLQMRWNRSTDVGLVIGHAYGITAVKRVALEGSWSEEWNKIDKSSREKIGLTFDEDGEFWMTFEDFCKHFTSLAICRVVNTSFFSLQKKWHSAEMHGEWRAPHMSGGCINNKETFHNNPQFLFDVTDKDGDEVLFSLTQKAGRGGEEKETVGFTVIKVEENRRYRLHKVPTHQVEKSSSFINSRGVFLRHTLQRGRYVVIVCMFKPGGNGTFLFRLYTSDSNHARELTEDKPTPSFWSSLCCCALIPSCRYAQHITQLTVLSAAGLEKQDRVGGADPYVIINCEGEKIQSPSVQDSLNPSWNISAVFYRSQAMSKPIKIDIWNSNPIRDDFMGRCLLPATEEAENKVVDVTLIDRKDKAKTHPGKLKVKYTTSRNLQFL</sequence>
<evidence type="ECO:0000256" key="1">
    <source>
        <dbReference type="ARBA" id="ARBA00007623"/>
    </source>
</evidence>
<dbReference type="PRINTS" id="PR00704">
    <property type="entry name" value="CALPAIN"/>
</dbReference>
<dbReference type="SUPFAM" id="SSF54001">
    <property type="entry name" value="Cysteine proteinases"/>
    <property type="match status" value="1"/>
</dbReference>
<dbReference type="InterPro" id="IPR000008">
    <property type="entry name" value="C2_dom"/>
</dbReference>
<gene>
    <name evidence="9" type="ORF">LSH36_24g05011</name>
</gene>
<dbReference type="Pfam" id="PF00648">
    <property type="entry name" value="Peptidase_C2"/>
    <property type="match status" value="1"/>
</dbReference>
<dbReference type="Pfam" id="PF01067">
    <property type="entry name" value="Calpain_III"/>
    <property type="match status" value="1"/>
</dbReference>
<dbReference type="Proteomes" id="UP001208570">
    <property type="component" value="Unassembled WGS sequence"/>
</dbReference>
<protein>
    <recommendedName>
        <fullName evidence="11">Calpain-5</fullName>
    </recommendedName>
</protein>
<dbReference type="InterPro" id="IPR022684">
    <property type="entry name" value="Calpain_cysteine_protease"/>
</dbReference>
<keyword evidence="3" id="KW-0378">Hydrolase</keyword>
<dbReference type="CDD" id="cd04046">
    <property type="entry name" value="C2_Calpain"/>
    <property type="match status" value="1"/>
</dbReference>
<dbReference type="SMART" id="SM00720">
    <property type="entry name" value="calpain_III"/>
    <property type="match status" value="1"/>
</dbReference>
<feature type="domain" description="Calpain catalytic" evidence="8">
    <location>
        <begin position="28"/>
        <end position="336"/>
    </location>
</feature>
<comment type="similarity">
    <text evidence="1">Belongs to the peptidase C2 family.</text>
</comment>
<dbReference type="InterPro" id="IPR035892">
    <property type="entry name" value="C2_domain_sf"/>
</dbReference>
<dbReference type="GO" id="GO:0004198">
    <property type="term" value="F:calcium-dependent cysteine-type endopeptidase activity"/>
    <property type="evidence" value="ECO:0007669"/>
    <property type="project" value="InterPro"/>
</dbReference>
<accession>A0AAD9KB00</accession>
<feature type="active site" evidence="5">
    <location>
        <position position="83"/>
    </location>
</feature>
<keyword evidence="4" id="KW-0788">Thiol protease</keyword>
<dbReference type="InterPro" id="IPR038765">
    <property type="entry name" value="Papain-like_cys_pep_sf"/>
</dbReference>
<keyword evidence="2" id="KW-0645">Protease</keyword>
<evidence type="ECO:0000256" key="2">
    <source>
        <dbReference type="ARBA" id="ARBA00022670"/>
    </source>
</evidence>
<dbReference type="Gene3D" id="2.60.120.380">
    <property type="match status" value="1"/>
</dbReference>
<evidence type="ECO:0000256" key="4">
    <source>
        <dbReference type="ARBA" id="ARBA00022807"/>
    </source>
</evidence>
<dbReference type="CDD" id="cd00214">
    <property type="entry name" value="Calpain_III"/>
    <property type="match status" value="1"/>
</dbReference>
<dbReference type="PROSITE" id="PS50203">
    <property type="entry name" value="CALPAIN_CAT"/>
    <property type="match status" value="1"/>
</dbReference>
<dbReference type="PANTHER" id="PTHR10183:SF379">
    <property type="entry name" value="CALPAIN-5"/>
    <property type="match status" value="1"/>
</dbReference>
<name>A0AAD9KB00_9ANNE</name>
<dbReference type="Pfam" id="PF00168">
    <property type="entry name" value="C2"/>
    <property type="match status" value="1"/>
</dbReference>
<evidence type="ECO:0000259" key="8">
    <source>
        <dbReference type="PROSITE" id="PS50203"/>
    </source>
</evidence>
<dbReference type="SUPFAM" id="SSF49562">
    <property type="entry name" value="C2 domain (Calcium/lipid-binding domain, CaLB)"/>
    <property type="match status" value="1"/>
</dbReference>
<dbReference type="InterPro" id="IPR033883">
    <property type="entry name" value="C2_III"/>
</dbReference>
<evidence type="ECO:0000256" key="3">
    <source>
        <dbReference type="ARBA" id="ARBA00022801"/>
    </source>
</evidence>
<dbReference type="InterPro" id="IPR033884">
    <property type="entry name" value="C2_Calpain"/>
</dbReference>
<dbReference type="Gene3D" id="2.60.40.150">
    <property type="entry name" value="C2 domain"/>
    <property type="match status" value="1"/>
</dbReference>
<dbReference type="SMART" id="SM00239">
    <property type="entry name" value="C2"/>
    <property type="match status" value="1"/>
</dbReference>
<organism evidence="9 10">
    <name type="scientific">Paralvinella palmiformis</name>
    <dbReference type="NCBI Taxonomy" id="53620"/>
    <lineage>
        <taxon>Eukaryota</taxon>
        <taxon>Metazoa</taxon>
        <taxon>Spiralia</taxon>
        <taxon>Lophotrochozoa</taxon>
        <taxon>Annelida</taxon>
        <taxon>Polychaeta</taxon>
        <taxon>Sedentaria</taxon>
        <taxon>Canalipalpata</taxon>
        <taxon>Terebellida</taxon>
        <taxon>Terebelliformia</taxon>
        <taxon>Alvinellidae</taxon>
        <taxon>Paralvinella</taxon>
    </lineage>
</organism>
<evidence type="ECO:0000256" key="6">
    <source>
        <dbReference type="PROSITE-ProRule" id="PRU00239"/>
    </source>
</evidence>
<dbReference type="GO" id="GO:0005737">
    <property type="term" value="C:cytoplasm"/>
    <property type="evidence" value="ECO:0007669"/>
    <property type="project" value="TreeGrafter"/>
</dbReference>
<dbReference type="CDD" id="cd00044">
    <property type="entry name" value="CysPc"/>
    <property type="match status" value="1"/>
</dbReference>
<dbReference type="InterPro" id="IPR001300">
    <property type="entry name" value="Peptidase_C2_calpain_cat"/>
</dbReference>
<evidence type="ECO:0000313" key="10">
    <source>
        <dbReference type="Proteomes" id="UP001208570"/>
    </source>
</evidence>
<dbReference type="PROSITE" id="PS00139">
    <property type="entry name" value="THIOL_PROTEASE_CYS"/>
    <property type="match status" value="1"/>
</dbReference>
<evidence type="ECO:0000256" key="5">
    <source>
        <dbReference type="PIRSR" id="PIRSR622684-1"/>
    </source>
</evidence>
<reference evidence="9" key="1">
    <citation type="journal article" date="2023" name="Mol. Biol. Evol.">
        <title>Third-Generation Sequencing Reveals the Adaptive Role of the Epigenome in Three Deep-Sea Polychaetes.</title>
        <authorList>
            <person name="Perez M."/>
            <person name="Aroh O."/>
            <person name="Sun Y."/>
            <person name="Lan Y."/>
            <person name="Juniper S.K."/>
            <person name="Young C.R."/>
            <person name="Angers B."/>
            <person name="Qian P.Y."/>
        </authorList>
    </citation>
    <scope>NUCLEOTIDE SEQUENCE</scope>
    <source>
        <strain evidence="9">P08H-3</strain>
    </source>
</reference>
<evidence type="ECO:0008006" key="11">
    <source>
        <dbReference type="Google" id="ProtNLM"/>
    </source>
</evidence>
<feature type="domain" description="C2" evidence="7">
    <location>
        <begin position="498"/>
        <end position="609"/>
    </location>
</feature>
<dbReference type="EMBL" id="JAODUP010000024">
    <property type="protein sequence ID" value="KAK2167765.1"/>
    <property type="molecule type" value="Genomic_DNA"/>
</dbReference>
<comment type="caution">
    <text evidence="9">The sequence shown here is derived from an EMBL/GenBank/DDBJ whole genome shotgun (WGS) entry which is preliminary data.</text>
</comment>
<dbReference type="Gene3D" id="3.90.70.10">
    <property type="entry name" value="Cysteine proteinases"/>
    <property type="match status" value="2"/>
</dbReference>
<keyword evidence="10" id="KW-1185">Reference proteome</keyword>
<dbReference type="InterPro" id="IPR022682">
    <property type="entry name" value="Calpain_domain_III"/>
</dbReference>
<dbReference type="InterPro" id="IPR022683">
    <property type="entry name" value="Calpain_III"/>
</dbReference>
<dbReference type="AlphaFoldDB" id="A0AAD9KB00"/>
<proteinExistence type="inferred from homology"/>
<dbReference type="InterPro" id="IPR036213">
    <property type="entry name" value="Calpain_III_sf"/>
</dbReference>
<dbReference type="PANTHER" id="PTHR10183">
    <property type="entry name" value="CALPAIN"/>
    <property type="match status" value="1"/>
</dbReference>
<comment type="caution">
    <text evidence="6">Lacks conserved residue(s) required for the propagation of feature annotation.</text>
</comment>
<dbReference type="PROSITE" id="PS50004">
    <property type="entry name" value="C2"/>
    <property type="match status" value="1"/>
</dbReference>
<evidence type="ECO:0000313" key="9">
    <source>
        <dbReference type="EMBL" id="KAK2167765.1"/>
    </source>
</evidence>
<dbReference type="GO" id="GO:0006508">
    <property type="term" value="P:proteolysis"/>
    <property type="evidence" value="ECO:0007669"/>
    <property type="project" value="UniProtKB-KW"/>
</dbReference>
<evidence type="ECO:0000259" key="7">
    <source>
        <dbReference type="PROSITE" id="PS50004"/>
    </source>
</evidence>
<dbReference type="SUPFAM" id="SSF49758">
    <property type="entry name" value="Calpain large subunit, middle domain (domain III)"/>
    <property type="match status" value="1"/>
</dbReference>
<dbReference type="InterPro" id="IPR000169">
    <property type="entry name" value="Pept_cys_AS"/>
</dbReference>
<dbReference type="SMART" id="SM00230">
    <property type="entry name" value="CysPc"/>
    <property type="match status" value="1"/>
</dbReference>